<feature type="signal peptide" evidence="2">
    <location>
        <begin position="1"/>
        <end position="18"/>
    </location>
</feature>
<evidence type="ECO:0000256" key="1">
    <source>
        <dbReference type="SAM" id="MobiDB-lite"/>
    </source>
</evidence>
<dbReference type="PANTHER" id="PTHR34512:SF30">
    <property type="entry name" value="OUTER MEMBRANE PROTEIN ASSEMBLY FACTOR BAMB"/>
    <property type="match status" value="1"/>
</dbReference>
<dbReference type="RefSeq" id="WP_145237326.1">
    <property type="nucleotide sequence ID" value="NZ_CP036273.1"/>
</dbReference>
<proteinExistence type="predicted"/>
<evidence type="ECO:0000256" key="2">
    <source>
        <dbReference type="SAM" id="SignalP"/>
    </source>
</evidence>
<dbReference type="EMBL" id="CP036273">
    <property type="protein sequence ID" value="QDU20190.1"/>
    <property type="molecule type" value="Genomic_DNA"/>
</dbReference>
<dbReference type="SMART" id="SM00564">
    <property type="entry name" value="PQQ"/>
    <property type="match status" value="5"/>
</dbReference>
<dbReference type="AlphaFoldDB" id="A0A517XRQ1"/>
<dbReference type="SUPFAM" id="SSF50998">
    <property type="entry name" value="Quinoprotein alcohol dehydrogenase-like"/>
    <property type="match status" value="1"/>
</dbReference>
<dbReference type="Proteomes" id="UP000319576">
    <property type="component" value="Chromosome"/>
</dbReference>
<name>A0A517XRQ1_9BACT</name>
<keyword evidence="2" id="KW-0732">Signal</keyword>
<dbReference type="GO" id="GO:0004674">
    <property type="term" value="F:protein serine/threonine kinase activity"/>
    <property type="evidence" value="ECO:0007669"/>
    <property type="project" value="UniProtKB-EC"/>
</dbReference>
<reference evidence="4 5" key="1">
    <citation type="submission" date="2019-02" db="EMBL/GenBank/DDBJ databases">
        <title>Deep-cultivation of Planctomycetes and their phenomic and genomic characterization uncovers novel biology.</title>
        <authorList>
            <person name="Wiegand S."/>
            <person name="Jogler M."/>
            <person name="Boedeker C."/>
            <person name="Pinto D."/>
            <person name="Vollmers J."/>
            <person name="Rivas-Marin E."/>
            <person name="Kohn T."/>
            <person name="Peeters S.H."/>
            <person name="Heuer A."/>
            <person name="Rast P."/>
            <person name="Oberbeckmann S."/>
            <person name="Bunk B."/>
            <person name="Jeske O."/>
            <person name="Meyerdierks A."/>
            <person name="Storesund J.E."/>
            <person name="Kallscheuer N."/>
            <person name="Luecker S."/>
            <person name="Lage O.M."/>
            <person name="Pohl T."/>
            <person name="Merkel B.J."/>
            <person name="Hornburger P."/>
            <person name="Mueller R.-W."/>
            <person name="Bruemmer F."/>
            <person name="Labrenz M."/>
            <person name="Spormann A.M."/>
            <person name="Op den Camp H."/>
            <person name="Overmann J."/>
            <person name="Amann R."/>
            <person name="Jetten M.S.M."/>
            <person name="Mascher T."/>
            <person name="Medema M.H."/>
            <person name="Devos D.P."/>
            <person name="Kaster A.-K."/>
            <person name="Ovreas L."/>
            <person name="Rohde M."/>
            <person name="Galperin M.Y."/>
            <person name="Jogler C."/>
        </authorList>
    </citation>
    <scope>NUCLEOTIDE SEQUENCE [LARGE SCALE GENOMIC DNA]</scope>
    <source>
        <strain evidence="4 5">ETA_A1</strain>
    </source>
</reference>
<keyword evidence="4" id="KW-0418">Kinase</keyword>
<dbReference type="PANTHER" id="PTHR34512">
    <property type="entry name" value="CELL SURFACE PROTEIN"/>
    <property type="match status" value="1"/>
</dbReference>
<keyword evidence="5" id="KW-1185">Reference proteome</keyword>
<dbReference type="InterPro" id="IPR002372">
    <property type="entry name" value="PQQ_rpt_dom"/>
</dbReference>
<gene>
    <name evidence="4" type="primary">afsK_3</name>
    <name evidence="4" type="ORF">ETAA1_21350</name>
</gene>
<accession>A0A517XRQ1</accession>
<dbReference type="KEGG" id="uli:ETAA1_21350"/>
<dbReference type="InterPro" id="IPR018391">
    <property type="entry name" value="PQQ_b-propeller_rpt"/>
</dbReference>
<feature type="domain" description="Pyrrolo-quinoline quinone repeat" evidence="3">
    <location>
        <begin position="277"/>
        <end position="389"/>
    </location>
</feature>
<dbReference type="Pfam" id="PF13360">
    <property type="entry name" value="PQQ_2"/>
    <property type="match status" value="3"/>
</dbReference>
<protein>
    <submittedName>
        <fullName evidence="4">Serine/threonine-protein kinase AfsK</fullName>
        <ecNumber evidence="4">2.7.11.1</ecNumber>
    </submittedName>
</protein>
<evidence type="ECO:0000313" key="5">
    <source>
        <dbReference type="Proteomes" id="UP000319576"/>
    </source>
</evidence>
<feature type="chain" id="PRO_5022226273" evidence="2">
    <location>
        <begin position="19"/>
        <end position="468"/>
    </location>
</feature>
<dbReference type="Gene3D" id="2.130.10.10">
    <property type="entry name" value="YVTN repeat-like/Quinoprotein amine dehydrogenase"/>
    <property type="match status" value="3"/>
</dbReference>
<dbReference type="OrthoDB" id="9794322at2"/>
<evidence type="ECO:0000259" key="3">
    <source>
        <dbReference type="Pfam" id="PF13360"/>
    </source>
</evidence>
<feature type="region of interest" description="Disordered" evidence="1">
    <location>
        <begin position="22"/>
        <end position="45"/>
    </location>
</feature>
<feature type="domain" description="Pyrrolo-quinoline quinone repeat" evidence="3">
    <location>
        <begin position="48"/>
        <end position="184"/>
    </location>
</feature>
<dbReference type="InterPro" id="IPR011047">
    <property type="entry name" value="Quinoprotein_ADH-like_sf"/>
</dbReference>
<dbReference type="InterPro" id="IPR015943">
    <property type="entry name" value="WD40/YVTN_repeat-like_dom_sf"/>
</dbReference>
<dbReference type="EC" id="2.7.11.1" evidence="4"/>
<feature type="domain" description="Pyrrolo-quinoline quinone repeat" evidence="3">
    <location>
        <begin position="392"/>
        <end position="448"/>
    </location>
</feature>
<evidence type="ECO:0000313" key="4">
    <source>
        <dbReference type="EMBL" id="QDU20190.1"/>
    </source>
</evidence>
<organism evidence="4 5">
    <name type="scientific">Urbifossiella limnaea</name>
    <dbReference type="NCBI Taxonomy" id="2528023"/>
    <lineage>
        <taxon>Bacteria</taxon>
        <taxon>Pseudomonadati</taxon>
        <taxon>Planctomycetota</taxon>
        <taxon>Planctomycetia</taxon>
        <taxon>Gemmatales</taxon>
        <taxon>Gemmataceae</taxon>
        <taxon>Urbifossiella</taxon>
    </lineage>
</organism>
<keyword evidence="4" id="KW-0808">Transferase</keyword>
<sequence precursor="true">MPRIPLLLVALLAAPAAAADPGPWATYRGNPQRTGNTDGKPGPAAPTVLWSVRSQDHFVASPVAVGDKVMLSGLGGFNRPTISLFPLTAAGAKVEPAWSKSAPYLKQASVSSAATEKGLLVFGDGMHQDSGGVLHCVTAAGGRPVWQLPVPGDLVHLEGGPSIADGKVYIGAGTAGVVCVELEKATLDGKDVDPATIAKLQDAKWKDLQAKFEEQKKKAPDFAVPPSEDQLLRPAPKKVWQAGEKRWHVDAAVNVAAGKVLVPTSYLDKEKVGERALYCLSADTGAELWKVPLPLNPWGGASVSGDTVVVPGSSVGYYFNDIKGAKGSLTALDLATGKERWKKDLPGGVVGAAAIADGQAVCTATDGKVRSFKLADGDRAWLYDAKAPMFAPPAVAGGVVYSADLLGTVHAIDAKTGAAKWTFPLPKDTPGMVYGGVTVHGGRLVVATCNLEGPFARRDTVVVCLGTR</sequence>